<dbReference type="EMBL" id="JAVRRG010000012">
    <property type="protein sequence ID" value="KAK5098950.1"/>
    <property type="molecule type" value="Genomic_DNA"/>
</dbReference>
<evidence type="ECO:0000256" key="1">
    <source>
        <dbReference type="SAM" id="Phobius"/>
    </source>
</evidence>
<keyword evidence="1" id="KW-0812">Transmembrane</keyword>
<comment type="caution">
    <text evidence="2">The sequence shown here is derived from an EMBL/GenBank/DDBJ whole genome shotgun (WGS) entry which is preliminary data.</text>
</comment>
<protein>
    <submittedName>
        <fullName evidence="2">Uncharacterized protein</fullName>
    </submittedName>
</protein>
<dbReference type="PANTHER" id="PTHR37544:SF3">
    <property type="entry name" value="SPRAY"/>
    <property type="match status" value="1"/>
</dbReference>
<accession>A0ABR0KK45</accession>
<keyword evidence="1" id="KW-0472">Membrane</keyword>
<keyword evidence="1" id="KW-1133">Transmembrane helix</keyword>
<gene>
    <name evidence="2" type="ORF">LTR24_001578</name>
</gene>
<dbReference type="Pfam" id="PF11915">
    <property type="entry name" value="DUF3433"/>
    <property type="match status" value="1"/>
</dbReference>
<organism evidence="2 3">
    <name type="scientific">Lithohypha guttulata</name>
    <dbReference type="NCBI Taxonomy" id="1690604"/>
    <lineage>
        <taxon>Eukaryota</taxon>
        <taxon>Fungi</taxon>
        <taxon>Dikarya</taxon>
        <taxon>Ascomycota</taxon>
        <taxon>Pezizomycotina</taxon>
        <taxon>Eurotiomycetes</taxon>
        <taxon>Chaetothyriomycetidae</taxon>
        <taxon>Chaetothyriales</taxon>
        <taxon>Trichomeriaceae</taxon>
        <taxon>Lithohypha</taxon>
    </lineage>
</organism>
<feature type="transmembrane region" description="Helical" evidence="1">
    <location>
        <begin position="411"/>
        <end position="436"/>
    </location>
</feature>
<dbReference type="InterPro" id="IPR021840">
    <property type="entry name" value="DUF3433"/>
</dbReference>
<feature type="transmembrane region" description="Helical" evidence="1">
    <location>
        <begin position="570"/>
        <end position="591"/>
    </location>
</feature>
<dbReference type="PANTHER" id="PTHR37544">
    <property type="entry name" value="SPRAY-RELATED"/>
    <property type="match status" value="1"/>
</dbReference>
<evidence type="ECO:0000313" key="2">
    <source>
        <dbReference type="EMBL" id="KAK5098950.1"/>
    </source>
</evidence>
<proteinExistence type="predicted"/>
<keyword evidence="3" id="KW-1185">Reference proteome</keyword>
<feature type="transmembrane region" description="Helical" evidence="1">
    <location>
        <begin position="537"/>
        <end position="558"/>
    </location>
</feature>
<dbReference type="Proteomes" id="UP001345013">
    <property type="component" value="Unassembled WGS sequence"/>
</dbReference>
<reference evidence="2 3" key="1">
    <citation type="submission" date="2023-08" db="EMBL/GenBank/DDBJ databases">
        <title>Black Yeasts Isolated from many extreme environments.</title>
        <authorList>
            <person name="Coleine C."/>
            <person name="Stajich J.E."/>
            <person name="Selbmann L."/>
        </authorList>
    </citation>
    <scope>NUCLEOTIDE SEQUENCE [LARGE SCALE GENOMIC DNA]</scope>
    <source>
        <strain evidence="2 3">CCFEE 5885</strain>
    </source>
</reference>
<name>A0ABR0KK45_9EURO</name>
<sequence>MSPVIKDVTSASSDDNFMRTTVLTESILYTVSDTTSSSSALSSITLNRGFTVANPLSTTANLASQSTPPDEAVTSTALPDSLTIVTTTTDFTSWLETTGTDGLPTNVTAIVIRSTFYTTDTTALATAKSQAANSTASRPPQPSMARSAHEAVVEGTYNSAYYFSALYLPPLMAVLVKALWQALYAAIRLIEPFERMNNPGGTPMRYSLFAEYLSSSLSLDILGALGRGNLIPLVAGFSFVLLQIGTPLATIPMTVESADICMIDGQERRCDPRWVVNTALLRSVEAIAAACMLSIVVIAILIRRQKSGISSDPSSLASVATLLNHEHLLHDIQSVDPNSKHEAFEKAFDQHACWIGYHRNSEGLARYGIVGSQAPNGSTGHRTLLARGQDYQAVNNPAQSSSQVKSSSDSVWFLVTDILGLLVPLTLFAIIVAFWFDTRNDVLNEFFNSTTRWPKLVLVSLATISALLTSSIERVVRIVEPFRRLAANYSHDVTRPAPPETTLLIKRSGTAYSSLIRSAHLLALKELHGGRMSFQTLVALAAILADLSIIAVVGIAFSEAMVWKQYKISSFLGMALLGYVLMIWLVVLIWWRNNAVVKAVRSSKGAETIGGVMRYLVLGGKMNVEEAARLDVEWEQHRSLEKADRGWRGRRACFGLFEVGHGKGALCLAFVSESGQRQKMLAE</sequence>
<feature type="transmembrane region" description="Helical" evidence="1">
    <location>
        <begin position="279"/>
        <end position="302"/>
    </location>
</feature>
<evidence type="ECO:0000313" key="3">
    <source>
        <dbReference type="Proteomes" id="UP001345013"/>
    </source>
</evidence>
<feature type="transmembrane region" description="Helical" evidence="1">
    <location>
        <begin position="456"/>
        <end position="476"/>
    </location>
</feature>